<reference evidence="1 2" key="1">
    <citation type="submission" date="2022-10" db="EMBL/GenBank/DDBJ databases">
        <title>Chitinophaga nivalis PC15 sp. nov., isolated from Pyeongchang county, South Korea.</title>
        <authorList>
            <person name="Trinh H.N."/>
        </authorList>
    </citation>
    <scope>NUCLEOTIDE SEQUENCE [LARGE SCALE GENOMIC DNA]</scope>
    <source>
        <strain evidence="1 2">PC14</strain>
    </source>
</reference>
<gene>
    <name evidence="1" type="ORF">OL497_01585</name>
</gene>
<name>A0ABT3IF33_9BACT</name>
<keyword evidence="2" id="KW-1185">Reference proteome</keyword>
<dbReference type="RefSeq" id="WP_264727103.1">
    <property type="nucleotide sequence ID" value="NZ_JAPDNR010000001.1"/>
</dbReference>
<dbReference type="EMBL" id="JAPDNS010000001">
    <property type="protein sequence ID" value="MCW3482572.1"/>
    <property type="molecule type" value="Genomic_DNA"/>
</dbReference>
<evidence type="ECO:0000313" key="1">
    <source>
        <dbReference type="EMBL" id="MCW3482572.1"/>
    </source>
</evidence>
<proteinExistence type="predicted"/>
<dbReference type="PROSITE" id="PS51257">
    <property type="entry name" value="PROKAR_LIPOPROTEIN"/>
    <property type="match status" value="1"/>
</dbReference>
<dbReference type="Proteomes" id="UP001207742">
    <property type="component" value="Unassembled WGS sequence"/>
</dbReference>
<organism evidence="1 2">
    <name type="scientific">Chitinophaga nivalis</name>
    <dbReference type="NCBI Taxonomy" id="2991709"/>
    <lineage>
        <taxon>Bacteria</taxon>
        <taxon>Pseudomonadati</taxon>
        <taxon>Bacteroidota</taxon>
        <taxon>Chitinophagia</taxon>
        <taxon>Chitinophagales</taxon>
        <taxon>Chitinophagaceae</taxon>
        <taxon>Chitinophaga</taxon>
    </lineage>
</organism>
<accession>A0ABT3IF33</accession>
<sequence length="276" mass="31020">MKQITLFLLAIVLVSCSKQDASRQLQPSLAGTRILKLVGPSYLSSPGLDSAVITYNSLGNPTRVKRGYTGTGSPGYELRYNAQNRLTDIIWEYNGGESIGSYFESWHRLSYDPQGRIVLDSTYSFGVIGAHGPLPRPDQTEVTLGNIFRYTYDGSNRIIKMAMGLSPTAPYYTIDWYYNSLGNAYKITYTSYPFKNNAGTPNVTDTYPTYDTKTNARRLHPFWQFIDRDYSKNNPFTASSYNIYSLPNDVPGIVSNPNGLIYMGLNSFNNLVIKYN</sequence>
<comment type="caution">
    <text evidence="1">The sequence shown here is derived from an EMBL/GenBank/DDBJ whole genome shotgun (WGS) entry which is preliminary data.</text>
</comment>
<evidence type="ECO:0000313" key="2">
    <source>
        <dbReference type="Proteomes" id="UP001207742"/>
    </source>
</evidence>
<protein>
    <recommendedName>
        <fullName evidence="3">YD repeat-containing protein</fullName>
    </recommendedName>
</protein>
<evidence type="ECO:0008006" key="3">
    <source>
        <dbReference type="Google" id="ProtNLM"/>
    </source>
</evidence>